<name>A0A8K1C9K4_PYTOL</name>
<accession>A0A8K1C9K4</accession>
<evidence type="ECO:0000256" key="1">
    <source>
        <dbReference type="ARBA" id="ARBA00004173"/>
    </source>
</evidence>
<dbReference type="EMBL" id="SPLM01000110">
    <property type="protein sequence ID" value="TMW59229.1"/>
    <property type="molecule type" value="Genomic_DNA"/>
</dbReference>
<keyword evidence="3" id="KW-0479">Metal-binding</keyword>
<evidence type="ECO:0000256" key="7">
    <source>
        <dbReference type="ARBA" id="ARBA00023128"/>
    </source>
</evidence>
<gene>
    <name evidence="9" type="ORF">Poli38472_007374</name>
</gene>
<protein>
    <recommendedName>
        <fullName evidence="8">PRORP domain-containing protein</fullName>
    </recommendedName>
</protein>
<feature type="domain" description="PRORP" evidence="8">
    <location>
        <begin position="307"/>
        <end position="511"/>
    </location>
</feature>
<dbReference type="Pfam" id="PF16953">
    <property type="entry name" value="PRORP"/>
    <property type="match status" value="1"/>
</dbReference>
<dbReference type="Gene3D" id="3.40.50.11980">
    <property type="match status" value="1"/>
</dbReference>
<evidence type="ECO:0000259" key="8">
    <source>
        <dbReference type="Pfam" id="PF16953"/>
    </source>
</evidence>
<proteinExistence type="inferred from homology"/>
<dbReference type="AlphaFoldDB" id="A0A8K1C9K4"/>
<dbReference type="GO" id="GO:0005739">
    <property type="term" value="C:mitochondrion"/>
    <property type="evidence" value="ECO:0007669"/>
    <property type="project" value="UniProtKB-SubCell"/>
</dbReference>
<evidence type="ECO:0000256" key="4">
    <source>
        <dbReference type="ARBA" id="ARBA00022801"/>
    </source>
</evidence>
<dbReference type="InterPro" id="IPR031595">
    <property type="entry name" value="PRORP_C"/>
</dbReference>
<dbReference type="GO" id="GO:0046872">
    <property type="term" value="F:metal ion binding"/>
    <property type="evidence" value="ECO:0007669"/>
    <property type="project" value="UniProtKB-KW"/>
</dbReference>
<dbReference type="PANTHER" id="PTHR13547">
    <property type="match status" value="1"/>
</dbReference>
<comment type="caution">
    <text evidence="9">The sequence shown here is derived from an EMBL/GenBank/DDBJ whole genome shotgun (WGS) entry which is preliminary data.</text>
</comment>
<keyword evidence="6" id="KW-0809">Transit peptide</keyword>
<keyword evidence="5" id="KW-0862">Zinc</keyword>
<sequence>MRAIVRQAKRLHANARVLTRSGVPPVARSTQSLSSTPALISPLEARCRRFGSSSASAPISSEATEATTRVGRKAQQWNIHHDIVTHNTPLPDVFDRLRSEVEKRGLAANRVRQAVDTFYFHCVQQLDQLSPAFVSEVLTYFSTSLFTPEKTKIVVGEVLNEAVFAAVVKLYLSRNEVESAWTLALQLSDVAGSKVHFRTVGPIIDHEARAGNFDSAISKWQHLKSLEMEWTKTMEDTLVQLIIACHRHHHANTSTEPVIPHMQEMLDDLRFAVRAITPDNVSRLRNAFQGLGYQAKTLVSDEEITPECSSCHTRLEKAIPTEQERMKLVDAIESGAVLKVKNVMTTKEFLVPFKRWILGKHAKARREGKLHYILDGPNIAYLNQNFDAGCFRFDHVDRVARTLQDQGHEVSITIPFSYLEESSKLHIRTKKLKQMRRQGKVATRMRTPEEKAMIDRWRDENLVFSCRTDFLSDDIFWLYASALLGTEARVVTNDQGRDHVFALLDNRTQGMKTTDLTDEQRISIDLLTRWRESTIVNIEIQHRDLTAQQKIEIGRNPGVPVIIPVQFVRLIHPRSFSRVPQVSDAQHFHFPIDDASKKWLCMYPSTA</sequence>
<comment type="subcellular location">
    <subcellularLocation>
        <location evidence="1">Mitochondrion</location>
    </subcellularLocation>
</comment>
<keyword evidence="4" id="KW-0378">Hydrolase</keyword>
<reference evidence="9" key="1">
    <citation type="submission" date="2019-03" db="EMBL/GenBank/DDBJ databases">
        <title>Long read genome sequence of the mycoparasitic Pythium oligandrum ATCC 38472 isolated from sugarbeet rhizosphere.</title>
        <authorList>
            <person name="Gaulin E."/>
        </authorList>
    </citation>
    <scope>NUCLEOTIDE SEQUENCE</scope>
    <source>
        <strain evidence="9">ATCC 38472_TT</strain>
    </source>
</reference>
<evidence type="ECO:0000313" key="10">
    <source>
        <dbReference type="Proteomes" id="UP000794436"/>
    </source>
</evidence>
<dbReference type="Proteomes" id="UP000794436">
    <property type="component" value="Unassembled WGS sequence"/>
</dbReference>
<comment type="similarity">
    <text evidence="2">Belongs to the PPR family. P subfamily.</text>
</comment>
<organism evidence="9 10">
    <name type="scientific">Pythium oligandrum</name>
    <name type="common">Mycoparasitic fungus</name>
    <dbReference type="NCBI Taxonomy" id="41045"/>
    <lineage>
        <taxon>Eukaryota</taxon>
        <taxon>Sar</taxon>
        <taxon>Stramenopiles</taxon>
        <taxon>Oomycota</taxon>
        <taxon>Peronosporomycetes</taxon>
        <taxon>Pythiales</taxon>
        <taxon>Pythiaceae</taxon>
        <taxon>Pythium</taxon>
    </lineage>
</organism>
<keyword evidence="10" id="KW-1185">Reference proteome</keyword>
<evidence type="ECO:0000256" key="5">
    <source>
        <dbReference type="ARBA" id="ARBA00022833"/>
    </source>
</evidence>
<dbReference type="GO" id="GO:0001682">
    <property type="term" value="P:tRNA 5'-leader removal"/>
    <property type="evidence" value="ECO:0007669"/>
    <property type="project" value="TreeGrafter"/>
</dbReference>
<keyword evidence="7" id="KW-0496">Mitochondrion</keyword>
<evidence type="ECO:0000256" key="3">
    <source>
        <dbReference type="ARBA" id="ARBA00022723"/>
    </source>
</evidence>
<dbReference type="OrthoDB" id="46913at2759"/>
<evidence type="ECO:0000313" key="9">
    <source>
        <dbReference type="EMBL" id="TMW59229.1"/>
    </source>
</evidence>
<dbReference type="PANTHER" id="PTHR13547:SF1">
    <property type="entry name" value="MITOCHONDRIAL RIBONUCLEASE P CATALYTIC SUBUNIT"/>
    <property type="match status" value="1"/>
</dbReference>
<evidence type="ECO:0000256" key="6">
    <source>
        <dbReference type="ARBA" id="ARBA00022946"/>
    </source>
</evidence>
<dbReference type="GO" id="GO:0004526">
    <property type="term" value="F:ribonuclease P activity"/>
    <property type="evidence" value="ECO:0007669"/>
    <property type="project" value="TreeGrafter"/>
</dbReference>
<evidence type="ECO:0000256" key="2">
    <source>
        <dbReference type="ARBA" id="ARBA00007626"/>
    </source>
</evidence>